<keyword evidence="2" id="KW-1185">Reference proteome</keyword>
<proteinExistence type="predicted"/>
<evidence type="ECO:0000313" key="2">
    <source>
        <dbReference type="Proteomes" id="UP000184144"/>
    </source>
</evidence>
<protein>
    <submittedName>
        <fullName evidence="1">Uncharacterized protein</fullName>
    </submittedName>
</protein>
<evidence type="ECO:0000313" key="1">
    <source>
        <dbReference type="EMBL" id="SHF75798.1"/>
    </source>
</evidence>
<dbReference type="Proteomes" id="UP000184144">
    <property type="component" value="Unassembled WGS sequence"/>
</dbReference>
<dbReference type="STRING" id="1486859.SAMN05444273_11174"/>
<reference evidence="2" key="1">
    <citation type="submission" date="2016-11" db="EMBL/GenBank/DDBJ databases">
        <authorList>
            <person name="Varghese N."/>
            <person name="Submissions S."/>
        </authorList>
    </citation>
    <scope>NUCLEOTIDE SEQUENCE [LARGE SCALE GENOMIC DNA]</scope>
    <source>
        <strain evidence="2">DSM 100566</strain>
    </source>
</reference>
<name>A0A1M5E971_9RHOB</name>
<gene>
    <name evidence="1" type="ORF">SAMN05444273_11174</name>
</gene>
<dbReference type="AlphaFoldDB" id="A0A1M5E971"/>
<organism evidence="1 2">
    <name type="scientific">Litoreibacter ascidiaceicola</name>
    <dbReference type="NCBI Taxonomy" id="1486859"/>
    <lineage>
        <taxon>Bacteria</taxon>
        <taxon>Pseudomonadati</taxon>
        <taxon>Pseudomonadota</taxon>
        <taxon>Alphaproteobacteria</taxon>
        <taxon>Rhodobacterales</taxon>
        <taxon>Roseobacteraceae</taxon>
        <taxon>Litoreibacter</taxon>
    </lineage>
</organism>
<sequence>MTEALSIIPASTDINSGVRSPSSVAEGLRDVLAET</sequence>
<dbReference type="EMBL" id="FQUV01000011">
    <property type="protein sequence ID" value="SHF75798.1"/>
    <property type="molecule type" value="Genomic_DNA"/>
</dbReference>
<accession>A0A1M5E971</accession>